<dbReference type="EMBL" id="PGFZ01000015">
    <property type="protein sequence ID" value="POZ50092.1"/>
    <property type="molecule type" value="Genomic_DNA"/>
</dbReference>
<keyword evidence="5" id="KW-1185">Reference proteome</keyword>
<dbReference type="AlphaFoldDB" id="A0A1Z4BVS8"/>
<proteinExistence type="predicted"/>
<evidence type="ECO:0000256" key="1">
    <source>
        <dbReference type="SAM" id="Phobius"/>
    </source>
</evidence>
<dbReference type="KEGG" id="mpsy:CEK71_04740"/>
<evidence type="ECO:0000313" key="4">
    <source>
        <dbReference type="EMBL" id="POZ50092.1"/>
    </source>
</evidence>
<organism evidence="3 5">
    <name type="scientific">Methylovulum psychrotolerans</name>
    <dbReference type="NCBI Taxonomy" id="1704499"/>
    <lineage>
        <taxon>Bacteria</taxon>
        <taxon>Pseudomonadati</taxon>
        <taxon>Pseudomonadota</taxon>
        <taxon>Gammaproteobacteria</taxon>
        <taxon>Methylococcales</taxon>
        <taxon>Methylococcaceae</taxon>
        <taxon>Methylovulum</taxon>
    </lineage>
</organism>
<feature type="transmembrane region" description="Helical" evidence="1">
    <location>
        <begin position="36"/>
        <end position="53"/>
    </location>
</feature>
<dbReference type="OrthoDB" id="5565912at2"/>
<protein>
    <recommendedName>
        <fullName evidence="2">YcxB-like C-terminal domain-containing protein</fullName>
    </recommendedName>
</protein>
<sequence length="177" mass="20955">MFEIEYEFREQDLIHFNELQFSKNDEIQHNIKKNRLMVPGVIFLIGAFYYFYYNDVQTTAYVMVIALLWALLSPKIMMLDLHRQILKSYTPKEKNDMFGKYSLTIDPANPKYLLEKSPSGKNKMGWDELLRVEYGKGYVYFYLNLTTALVIPVETVTKGNLEEFSEQVEKMIERFGE</sequence>
<dbReference type="Pfam" id="PF14317">
    <property type="entry name" value="YcxB"/>
    <property type="match status" value="1"/>
</dbReference>
<dbReference type="Proteomes" id="UP000197019">
    <property type="component" value="Chromosome"/>
</dbReference>
<accession>A0A1Z4BVS8</accession>
<evidence type="ECO:0000259" key="2">
    <source>
        <dbReference type="Pfam" id="PF14317"/>
    </source>
</evidence>
<keyword evidence="1" id="KW-0472">Membrane</keyword>
<dbReference type="Proteomes" id="UP000237423">
    <property type="component" value="Unassembled WGS sequence"/>
</dbReference>
<feature type="domain" description="YcxB-like C-terminal" evidence="2">
    <location>
        <begin position="113"/>
        <end position="167"/>
    </location>
</feature>
<name>A0A1Z4BVS8_9GAMM</name>
<feature type="transmembrane region" description="Helical" evidence="1">
    <location>
        <begin position="59"/>
        <end position="78"/>
    </location>
</feature>
<dbReference type="EMBL" id="CP022129">
    <property type="protein sequence ID" value="ASF45427.1"/>
    <property type="molecule type" value="Genomic_DNA"/>
</dbReference>
<dbReference type="RefSeq" id="WP_088618309.1">
    <property type="nucleotide sequence ID" value="NZ_CP022129.1"/>
</dbReference>
<evidence type="ECO:0000313" key="6">
    <source>
        <dbReference type="Proteomes" id="UP000237423"/>
    </source>
</evidence>
<evidence type="ECO:0000313" key="3">
    <source>
        <dbReference type="EMBL" id="ASF45427.1"/>
    </source>
</evidence>
<dbReference type="InterPro" id="IPR025588">
    <property type="entry name" value="YcxB-like_C"/>
</dbReference>
<reference evidence="3 5" key="1">
    <citation type="submission" date="2017-06" db="EMBL/GenBank/DDBJ databases">
        <title>Genome Sequencing of the methanotroph Methylovulum psychrotolerants str. HV10-M2 isolated from a high-altitude environment.</title>
        <authorList>
            <person name="Mateos-Rivera A."/>
        </authorList>
    </citation>
    <scope>NUCLEOTIDE SEQUENCE [LARGE SCALE GENOMIC DNA]</scope>
    <source>
        <strain evidence="3 5">HV10_M2</strain>
    </source>
</reference>
<gene>
    <name evidence="4" type="ORF">AADEFJLK_04111</name>
    <name evidence="3" type="ORF">CEK71_04740</name>
</gene>
<keyword evidence="1" id="KW-1133">Transmembrane helix</keyword>
<keyword evidence="1" id="KW-0812">Transmembrane</keyword>
<reference evidence="4 6" key="2">
    <citation type="submission" date="2017-11" db="EMBL/GenBank/DDBJ databases">
        <title>Draft Genome Sequence of Methylobacter psychrotolerans Sph1T, an Obligate Methanotroph from Low-Temperature Environments.</title>
        <authorList>
            <person name="Oshkin I.Y."/>
            <person name="Miroshnikov K."/>
            <person name="Belova S.E."/>
            <person name="Korzhenkov A."/>
            <person name="Toshchakov S.V."/>
            <person name="Dedysh S.N."/>
        </authorList>
    </citation>
    <scope>NUCLEOTIDE SEQUENCE [LARGE SCALE GENOMIC DNA]</scope>
    <source>
        <strain evidence="4 6">Sph1</strain>
    </source>
</reference>
<evidence type="ECO:0000313" key="5">
    <source>
        <dbReference type="Proteomes" id="UP000197019"/>
    </source>
</evidence>